<dbReference type="SUPFAM" id="SSF141371">
    <property type="entry name" value="PilZ domain-like"/>
    <property type="match status" value="1"/>
</dbReference>
<dbReference type="Gene3D" id="1.10.3210.10">
    <property type="entry name" value="Hypothetical protein af1432"/>
    <property type="match status" value="1"/>
</dbReference>
<dbReference type="Pfam" id="PF07238">
    <property type="entry name" value="PilZ"/>
    <property type="match status" value="1"/>
</dbReference>
<protein>
    <submittedName>
        <fullName evidence="2">Phosphohydrolase</fullName>
    </submittedName>
</protein>
<dbReference type="GO" id="GO:0035438">
    <property type="term" value="F:cyclic-di-GMP binding"/>
    <property type="evidence" value="ECO:0007669"/>
    <property type="project" value="InterPro"/>
</dbReference>
<name>A0A2K2H8G1_9BACT</name>
<dbReference type="InterPro" id="IPR037522">
    <property type="entry name" value="HD_GYP_dom"/>
</dbReference>
<dbReference type="SUPFAM" id="SSF109604">
    <property type="entry name" value="HD-domain/PDEase-like"/>
    <property type="match status" value="1"/>
</dbReference>
<dbReference type="RefSeq" id="WP_103116027.1">
    <property type="nucleotide sequence ID" value="NZ_PPFX01000029.1"/>
</dbReference>
<dbReference type="PANTHER" id="PTHR43155">
    <property type="entry name" value="CYCLIC DI-GMP PHOSPHODIESTERASE PA4108-RELATED"/>
    <property type="match status" value="1"/>
</dbReference>
<keyword evidence="2" id="KW-0378">Hydrolase</keyword>
<dbReference type="InterPro" id="IPR009875">
    <property type="entry name" value="PilZ_domain"/>
</dbReference>
<feature type="domain" description="HD-GYP" evidence="1">
    <location>
        <begin position="434"/>
        <end position="632"/>
    </location>
</feature>
<dbReference type="EMBL" id="PPFX01000029">
    <property type="protein sequence ID" value="PNU19513.1"/>
    <property type="molecule type" value="Genomic_DNA"/>
</dbReference>
<dbReference type="Pfam" id="PF13487">
    <property type="entry name" value="HD_5"/>
    <property type="match status" value="1"/>
</dbReference>
<dbReference type="SMART" id="SM00065">
    <property type="entry name" value="GAF"/>
    <property type="match status" value="1"/>
</dbReference>
<evidence type="ECO:0000313" key="2">
    <source>
        <dbReference type="EMBL" id="PNU19513.1"/>
    </source>
</evidence>
<dbReference type="Proteomes" id="UP000236340">
    <property type="component" value="Unassembled WGS sequence"/>
</dbReference>
<dbReference type="PANTHER" id="PTHR43155:SF2">
    <property type="entry name" value="CYCLIC DI-GMP PHOSPHODIESTERASE PA4108"/>
    <property type="match status" value="1"/>
</dbReference>
<dbReference type="Pfam" id="PF01590">
    <property type="entry name" value="GAF"/>
    <property type="match status" value="1"/>
</dbReference>
<dbReference type="OrthoDB" id="9769359at2"/>
<comment type="caution">
    <text evidence="2">The sequence shown here is derived from an EMBL/GenBank/DDBJ whole genome shotgun (WGS) entry which is preliminary data.</text>
</comment>
<reference evidence="2 3" key="1">
    <citation type="journal article" date="2018" name="Genome Announc.">
        <title>Genome Sequence of Geothermobacter sp. HR-1 Iron Reducer from the Loihi Seamount.</title>
        <authorList>
            <person name="Smith H."/>
            <person name="Abuyen K."/>
            <person name="Tremblay J."/>
            <person name="Savalia P."/>
            <person name="Perez-Rodriguez I."/>
            <person name="Emerson D."/>
            <person name="Tully B."/>
            <person name="Amend J."/>
        </authorList>
    </citation>
    <scope>NUCLEOTIDE SEQUENCE [LARGE SCALE GENOMIC DNA]</scope>
    <source>
        <strain evidence="2 3">HR-1</strain>
    </source>
</reference>
<dbReference type="SUPFAM" id="SSF55781">
    <property type="entry name" value="GAF domain-like"/>
    <property type="match status" value="1"/>
</dbReference>
<dbReference type="InterPro" id="IPR003607">
    <property type="entry name" value="HD/PDEase_dom"/>
</dbReference>
<evidence type="ECO:0000313" key="3">
    <source>
        <dbReference type="Proteomes" id="UP000236340"/>
    </source>
</evidence>
<dbReference type="Gene3D" id="3.30.450.40">
    <property type="match status" value="1"/>
</dbReference>
<dbReference type="PROSITE" id="PS51832">
    <property type="entry name" value="HD_GYP"/>
    <property type="match status" value="1"/>
</dbReference>
<dbReference type="Gene3D" id="2.40.10.220">
    <property type="entry name" value="predicted glycosyltransferase like domains"/>
    <property type="match status" value="1"/>
</dbReference>
<accession>A0A2K2H8G1</accession>
<sequence>MASLKPLKRDYSALLQSYRLFLQEERPDIDFEKLCHSCHITPDSGSVDSRQMALFTRRLLNRSGNPQILRAAGRAAGRRSGLGLMRQLGLGLGGPTRLLEKLIREQAALSGQQWDIRSPGRNLLDITIPGDPSHHWSCQYHSGFLESLALLFNQRSPGLAHPRCSRRGDRYCHYQLTWDDSPAESWRRRRNQAAVLTTVSLLAAPWLPPVAAVTLPPLGLAAMLAMTAFGGTLERNELRRHLQHQQATTEEVVDQANASLLNLQLTREIGQAISSRSDSEDLLRAVSDILSHQLDFDRGMILLADSQRKALHYRCGFGLNAAELKRLESPLALSGRHDRTPLAPLLANKRGLLINDVRQFQDVRVHNLCRWFAALGSRAFVCCPIISDQQVIGMLALDLRTPKRLLVESDLQLLEGIAPLIGIGLQNSRLLDERSAQFQSVIQVLAASIDARDFLTAGHSVQVTEYAVGICTQLGLGSDYTDMVRIAAMLHDYGKLAVPDFILKKDGELNAEEKALIRTHPDKSREILERIPFEGIYRQIPEVVGAHHEKLDGSGYPNGLKGNEIPLGARIIAVADFFEAITSKRHYRDPMPYHEALQLLAEESLVHFDKQVVDALFCHISENKICMVDNSGDEEKKLDRRKVRVPCRTQVSCQVANRTISGTSTNLSNGGIFIASDTGLDEGNLIDIIFALPDSPDQLLKLQGRVAWNNPLGRQAQGLPEGFGLEFVNLPEETSGALNGYISRFVARKEAGLASGEILTVH</sequence>
<dbReference type="CDD" id="cd00077">
    <property type="entry name" value="HDc"/>
    <property type="match status" value="1"/>
</dbReference>
<organism evidence="2 3">
    <name type="scientific">Geothermobacter hydrogeniphilus</name>
    <dbReference type="NCBI Taxonomy" id="1969733"/>
    <lineage>
        <taxon>Bacteria</taxon>
        <taxon>Pseudomonadati</taxon>
        <taxon>Thermodesulfobacteriota</taxon>
        <taxon>Desulfuromonadia</taxon>
        <taxon>Desulfuromonadales</taxon>
        <taxon>Geothermobacteraceae</taxon>
        <taxon>Geothermobacter</taxon>
    </lineage>
</organism>
<dbReference type="InterPro" id="IPR029016">
    <property type="entry name" value="GAF-like_dom_sf"/>
</dbReference>
<proteinExistence type="predicted"/>
<gene>
    <name evidence="2" type="ORF">C2E25_12285</name>
</gene>
<dbReference type="InterPro" id="IPR003018">
    <property type="entry name" value="GAF"/>
</dbReference>
<dbReference type="AlphaFoldDB" id="A0A2K2H8G1"/>
<evidence type="ECO:0000259" key="1">
    <source>
        <dbReference type="PROSITE" id="PS51832"/>
    </source>
</evidence>
<dbReference type="SMART" id="SM00471">
    <property type="entry name" value="HDc"/>
    <property type="match status" value="1"/>
</dbReference>
<dbReference type="GO" id="GO:0016787">
    <property type="term" value="F:hydrolase activity"/>
    <property type="evidence" value="ECO:0007669"/>
    <property type="project" value="UniProtKB-KW"/>
</dbReference>